<evidence type="ECO:0000313" key="2">
    <source>
        <dbReference type="Proteomes" id="UP000471190"/>
    </source>
</evidence>
<protein>
    <submittedName>
        <fullName evidence="1">Uncharacterized protein</fullName>
    </submittedName>
</protein>
<dbReference type="EMBL" id="JAADZA010000019">
    <property type="protein sequence ID" value="NEV12831.1"/>
    <property type="molecule type" value="Genomic_DNA"/>
</dbReference>
<organism evidence="1 2">
    <name type="scientific">Rhizobium tropici</name>
    <dbReference type="NCBI Taxonomy" id="398"/>
    <lineage>
        <taxon>Bacteria</taxon>
        <taxon>Pseudomonadati</taxon>
        <taxon>Pseudomonadota</taxon>
        <taxon>Alphaproteobacteria</taxon>
        <taxon>Hyphomicrobiales</taxon>
        <taxon>Rhizobiaceae</taxon>
        <taxon>Rhizobium/Agrobacterium group</taxon>
        <taxon>Rhizobium</taxon>
    </lineage>
</organism>
<proteinExistence type="predicted"/>
<sequence length="94" mass="10976">MKKSGKIKSPTREEVRRAFEPDQQLGGGELLIHIGRHWEEEIAVSMIMFYQILPIDKWAIAQCSNAYNAWLPKFSAQKTLLLQIERRLMFSVRT</sequence>
<accession>A0A6P1C8P8</accession>
<gene>
    <name evidence="1" type="ORF">GXW80_17705</name>
</gene>
<dbReference type="RefSeq" id="WP_015341725.1">
    <property type="nucleotide sequence ID" value="NZ_JAADZA010000019.1"/>
</dbReference>
<dbReference type="AlphaFoldDB" id="A0A6P1C8P8"/>
<reference evidence="1 2" key="1">
    <citation type="submission" date="2020-02" db="EMBL/GenBank/DDBJ databases">
        <title>Draft genome sequence of Rhizobium tropici.</title>
        <authorList>
            <person name="Khayi S."/>
            <person name="Jemo M."/>
        </authorList>
    </citation>
    <scope>NUCLEOTIDE SEQUENCE [LARGE SCALE GENOMIC DNA]</scope>
    <source>
        <strain evidence="1 2">A12</strain>
    </source>
</reference>
<name>A0A6P1C8P8_RHITR</name>
<evidence type="ECO:0000313" key="1">
    <source>
        <dbReference type="EMBL" id="NEV12831.1"/>
    </source>
</evidence>
<comment type="caution">
    <text evidence="1">The sequence shown here is derived from an EMBL/GenBank/DDBJ whole genome shotgun (WGS) entry which is preliminary data.</text>
</comment>
<dbReference type="Proteomes" id="UP000471190">
    <property type="component" value="Unassembled WGS sequence"/>
</dbReference>